<dbReference type="PANTHER" id="PTHR24406">
    <property type="entry name" value="TRANSCRIPTIONAL REPRESSOR CTCFL-RELATED"/>
    <property type="match status" value="1"/>
</dbReference>
<dbReference type="Proteomes" id="UP000000673">
    <property type="component" value="Unassembled WGS sequence"/>
</dbReference>
<feature type="binding site" evidence="8">
    <location>
        <position position="64"/>
    </location>
    <ligand>
        <name>Zn(2+)</name>
        <dbReference type="ChEBI" id="CHEBI:29105"/>
    </ligand>
</feature>
<dbReference type="GO" id="GO:0005634">
    <property type="term" value="C:nucleus"/>
    <property type="evidence" value="ECO:0007669"/>
    <property type="project" value="UniProtKB-SubCell"/>
</dbReference>
<evidence type="ECO:0000256" key="3">
    <source>
        <dbReference type="ARBA" id="ARBA00022737"/>
    </source>
</evidence>
<evidence type="ECO:0000256" key="4">
    <source>
        <dbReference type="ARBA" id="ARBA00022771"/>
    </source>
</evidence>
<dbReference type="VEuPathDB" id="VectorBase:ADAR2_006720"/>
<dbReference type="SMART" id="SM00868">
    <property type="entry name" value="zf-AD"/>
    <property type="match status" value="1"/>
</dbReference>
<evidence type="ECO:0000256" key="1">
    <source>
        <dbReference type="ARBA" id="ARBA00004123"/>
    </source>
</evidence>
<dbReference type="InterPro" id="IPR012934">
    <property type="entry name" value="Znf_AD"/>
</dbReference>
<reference evidence="12" key="2">
    <citation type="submission" date="2010-05" db="EMBL/GenBank/DDBJ databases">
        <authorList>
            <person name="Almeida L.G."/>
            <person name="Nicolas M.F."/>
            <person name="Souza R.C."/>
            <person name="Vasconcelos A.T.R."/>
        </authorList>
    </citation>
    <scope>NUCLEOTIDE SEQUENCE</scope>
</reference>
<accession>W5JRX2</accession>
<dbReference type="Gene3D" id="3.30.160.60">
    <property type="entry name" value="Classic Zinc Finger"/>
    <property type="match status" value="2"/>
</dbReference>
<evidence type="ECO:0000256" key="9">
    <source>
        <dbReference type="SAM" id="MobiDB-lite"/>
    </source>
</evidence>
<feature type="region of interest" description="Disordered" evidence="9">
    <location>
        <begin position="530"/>
        <end position="565"/>
    </location>
</feature>
<feature type="domain" description="C2H2-type" evidence="10">
    <location>
        <begin position="669"/>
        <end position="696"/>
    </location>
</feature>
<dbReference type="STRING" id="43151.W5JRX2"/>
<dbReference type="GO" id="GO:0008270">
    <property type="term" value="F:zinc ion binding"/>
    <property type="evidence" value="ECO:0007669"/>
    <property type="project" value="UniProtKB-UniRule"/>
</dbReference>
<dbReference type="OMA" id="KWAENDR"/>
<feature type="binding site" evidence="8">
    <location>
        <position position="67"/>
    </location>
    <ligand>
        <name>Zn(2+)</name>
        <dbReference type="ChEBI" id="CHEBI:29105"/>
    </ligand>
</feature>
<sequence>MDTNSLLNMNLALNVARKCRICGMDILDLSCAFSIFGSDRLDHKLERYLRLNIQADDLMPKCICGSCYLKLESIDQFALMANRTEEAFRTWIRRLRGLNCPDDSIQNVNLVLPLFRPQQTAYANDCTTEQKIHVRSFQSKEAKEQPHQQHPSIHPVTPKLSPAGSSGQANPPETTVISYSDLKLGLLIKDQELLKLILKALKWAENDRQASFEVLIQRLKNSSFREILSNHHLLNDSDLTQLLKSYIGQGVMNIFSTPSPSTTVTNNNVPPLVLSSSIVSQTAGIGVTLTNEILESINRIKQPTALSNTTPLSTQCTISNRGNGSGFKLDEASERMEVGVDPDLYFPYDDEDSSSGNKFDHRFDERQDNTVTIKLVPTSGDSAECRKMIPAILNVRSSNRFQCSMCPECFPSNNDLQQHTVLRHLPTTHPTVMTEHGKPAIKIRVRKNKATTLPSDRLLPKLSNITSIVTSEQAPATESMTIAPLKIPASTTITVIPGCAKPPPMPSPPGTSVITANPNTTKARKRLIEPPSKIELIRKSKRKPVPKVKHSPSPVPSEKKTNRSVRKSIEPELVVATKVSSRRRTPSAFCTVCRTKLAARETIRQHMEQQHSRFECENCGRTFKSKLSLVRHQQQQHVASTIAPGNASKSELQTQRTSKGKKLEDSPLHKCTQCSKAFRKAVHLKVHVLNHSSEEAKRVAEPKVTIVKATTVLRKRTILGGAKTGNSNPTPVGRTKRNSKMAKK</sequence>
<dbReference type="EMBL" id="ADMH02000275">
    <property type="protein sequence ID" value="ETN67157.1"/>
    <property type="molecule type" value="Genomic_DNA"/>
</dbReference>
<evidence type="ECO:0000313" key="12">
    <source>
        <dbReference type="EMBL" id="ETN67157.1"/>
    </source>
</evidence>
<feature type="domain" description="ZAD" evidence="11">
    <location>
        <begin position="17"/>
        <end position="91"/>
    </location>
</feature>
<dbReference type="eggNOG" id="ENOG502TA4K">
    <property type="taxonomic scope" value="Eukaryota"/>
</dbReference>
<dbReference type="EnsemblMetazoa" id="ADAC001039-RA">
    <property type="protein sequence ID" value="ADAC001039-PA"/>
    <property type="gene ID" value="ADAC001039"/>
</dbReference>
<dbReference type="Pfam" id="PF00096">
    <property type="entry name" value="zf-C2H2"/>
    <property type="match status" value="2"/>
</dbReference>
<evidence type="ECO:0000259" key="10">
    <source>
        <dbReference type="PROSITE" id="PS50157"/>
    </source>
</evidence>
<dbReference type="HOGENOM" id="CLU_386951_0_0_1"/>
<keyword evidence="2 8" id="KW-0479">Metal-binding</keyword>
<evidence type="ECO:0000256" key="5">
    <source>
        <dbReference type="ARBA" id="ARBA00022833"/>
    </source>
</evidence>
<dbReference type="SUPFAM" id="SSF57667">
    <property type="entry name" value="beta-beta-alpha zinc fingers"/>
    <property type="match status" value="1"/>
</dbReference>
<feature type="compositionally biased region" description="Polar residues" evidence="9">
    <location>
        <begin position="163"/>
        <end position="172"/>
    </location>
</feature>
<dbReference type="PROSITE" id="PS00028">
    <property type="entry name" value="ZINC_FINGER_C2H2_1"/>
    <property type="match status" value="3"/>
</dbReference>
<feature type="domain" description="C2H2-type" evidence="10">
    <location>
        <begin position="401"/>
        <end position="424"/>
    </location>
</feature>
<keyword evidence="14" id="KW-1185">Reference proteome</keyword>
<dbReference type="PROSITE" id="PS50157">
    <property type="entry name" value="ZINC_FINGER_C2H2_2"/>
    <property type="match status" value="3"/>
</dbReference>
<reference evidence="12" key="3">
    <citation type="journal article" date="2013" name="Nucleic Acids Res.">
        <title>The genome of Anopheles darlingi, the main neotropical malaria vector.</title>
        <authorList>
            <person name="Marinotti O."/>
            <person name="Cerqueira G.C."/>
            <person name="de Almeida L.G."/>
            <person name="Ferro M.I."/>
            <person name="Loreto E.L."/>
            <person name="Zaha A."/>
            <person name="Teixeira S.M."/>
            <person name="Wespiser A.R."/>
            <person name="Almeida E Silva A."/>
            <person name="Schlindwein A.D."/>
            <person name="Pacheco A.C."/>
            <person name="Silva A.L."/>
            <person name="Graveley B.R."/>
            <person name="Walenz B.P."/>
            <person name="Lima Bde A."/>
            <person name="Ribeiro C.A."/>
            <person name="Nunes-Silva C.G."/>
            <person name="de Carvalho C.R."/>
            <person name="Soares C.M."/>
            <person name="de Menezes C.B."/>
            <person name="Matiolli C."/>
            <person name="Caffrey D."/>
            <person name="Araujo D.A."/>
            <person name="de Oliveira D.M."/>
            <person name="Golenbock D."/>
            <person name="Grisard E.C."/>
            <person name="Fantinatti-Garboggini F."/>
            <person name="de Carvalho F.M."/>
            <person name="Barcellos F.G."/>
            <person name="Prosdocimi F."/>
            <person name="May G."/>
            <person name="Azevedo Junior G.M."/>
            <person name="Guimaraes G.M."/>
            <person name="Goldman G.H."/>
            <person name="Padilha I.Q."/>
            <person name="Batista Jda S."/>
            <person name="Ferro J.A."/>
            <person name="Ribeiro J.M."/>
            <person name="Fietto J.L."/>
            <person name="Dabbas K.M."/>
            <person name="Cerdeira L."/>
            <person name="Agnez-Lima L.F."/>
            <person name="Brocchi M."/>
            <person name="de Carvalho M.O."/>
            <person name="Teixeira Mde M."/>
            <person name="Diniz Maia Mde M."/>
            <person name="Goldman M.H."/>
            <person name="Cruz Schneider M.P."/>
            <person name="Felipe M.S."/>
            <person name="Hungria M."/>
            <person name="Nicolas M.F."/>
            <person name="Pereira M."/>
            <person name="Montes M.A."/>
            <person name="Cantao M.E."/>
            <person name="Vincentz M."/>
            <person name="Rafael M.S."/>
            <person name="Silverman N."/>
            <person name="Stoco P.H."/>
            <person name="Souza R.C."/>
            <person name="Vicentini R."/>
            <person name="Gazzinelli R.T."/>
            <person name="Neves Rde O."/>
            <person name="Silva R."/>
            <person name="Astolfi-Filho S."/>
            <person name="Maciel T.E."/>
            <person name="Urmenyi T.P."/>
            <person name="Tadei W.P."/>
            <person name="Camargo E.P."/>
            <person name="de Vasconcelos A.T."/>
        </authorList>
    </citation>
    <scope>NUCLEOTIDE SEQUENCE</scope>
</reference>
<dbReference type="InterPro" id="IPR013087">
    <property type="entry name" value="Znf_C2H2_type"/>
</dbReference>
<feature type="region of interest" description="Disordered" evidence="9">
    <location>
        <begin position="138"/>
        <end position="172"/>
    </location>
</feature>
<dbReference type="InterPro" id="IPR036236">
    <property type="entry name" value="Znf_C2H2_sf"/>
</dbReference>
<organism evidence="12">
    <name type="scientific">Anopheles darlingi</name>
    <name type="common">Mosquito</name>
    <dbReference type="NCBI Taxonomy" id="43151"/>
    <lineage>
        <taxon>Eukaryota</taxon>
        <taxon>Metazoa</taxon>
        <taxon>Ecdysozoa</taxon>
        <taxon>Arthropoda</taxon>
        <taxon>Hexapoda</taxon>
        <taxon>Insecta</taxon>
        <taxon>Pterygota</taxon>
        <taxon>Neoptera</taxon>
        <taxon>Endopterygota</taxon>
        <taxon>Diptera</taxon>
        <taxon>Nematocera</taxon>
        <taxon>Culicoidea</taxon>
        <taxon>Culicidae</taxon>
        <taxon>Anophelinae</taxon>
        <taxon>Anopheles</taxon>
    </lineage>
</organism>
<feature type="compositionally biased region" description="Polar residues" evidence="9">
    <location>
        <begin position="647"/>
        <end position="657"/>
    </location>
</feature>
<evidence type="ECO:0000256" key="8">
    <source>
        <dbReference type="PROSITE-ProRule" id="PRU01263"/>
    </source>
</evidence>
<evidence type="ECO:0000256" key="2">
    <source>
        <dbReference type="ARBA" id="ARBA00022723"/>
    </source>
</evidence>
<feature type="binding site" evidence="8">
    <location>
        <position position="22"/>
    </location>
    <ligand>
        <name>Zn(2+)</name>
        <dbReference type="ChEBI" id="CHEBI:29105"/>
    </ligand>
</feature>
<comment type="subcellular location">
    <subcellularLocation>
        <location evidence="1">Nucleus</location>
    </subcellularLocation>
</comment>
<dbReference type="PROSITE" id="PS51915">
    <property type="entry name" value="ZAD"/>
    <property type="match status" value="1"/>
</dbReference>
<evidence type="ECO:0000256" key="7">
    <source>
        <dbReference type="PROSITE-ProRule" id="PRU00042"/>
    </source>
</evidence>
<keyword evidence="4 7" id="KW-0863">Zinc-finger</keyword>
<evidence type="ECO:0000259" key="11">
    <source>
        <dbReference type="PROSITE" id="PS51915"/>
    </source>
</evidence>
<dbReference type="SMART" id="SM00355">
    <property type="entry name" value="ZnF_C2H2"/>
    <property type="match status" value="4"/>
</dbReference>
<evidence type="ECO:0000313" key="14">
    <source>
        <dbReference type="Proteomes" id="UP000000673"/>
    </source>
</evidence>
<feature type="compositionally biased region" description="Basic and acidic residues" evidence="9">
    <location>
        <begin position="138"/>
        <end position="147"/>
    </location>
</feature>
<feature type="region of interest" description="Disordered" evidence="9">
    <location>
        <begin position="720"/>
        <end position="744"/>
    </location>
</feature>
<reference evidence="12 14" key="1">
    <citation type="journal article" date="2010" name="BMC Genomics">
        <title>Combination of measures distinguishes pre-miRNAs from other stem-loops in the genome of the newly sequenced Anopheles darlingi.</title>
        <authorList>
            <person name="Mendes N.D."/>
            <person name="Freitas A.T."/>
            <person name="Vasconcelos A.T."/>
            <person name="Sagot M.F."/>
        </authorList>
    </citation>
    <scope>NUCLEOTIDE SEQUENCE</scope>
</reference>
<evidence type="ECO:0000256" key="6">
    <source>
        <dbReference type="ARBA" id="ARBA00023242"/>
    </source>
</evidence>
<keyword evidence="5 8" id="KW-0862">Zinc</keyword>
<reference evidence="13" key="4">
    <citation type="submission" date="2015-06" db="UniProtKB">
        <authorList>
            <consortium name="EnsemblMetazoa"/>
        </authorList>
    </citation>
    <scope>IDENTIFICATION</scope>
</reference>
<dbReference type="FunFam" id="3.40.1800.20:FF:000018">
    <property type="entry name" value="AGAP008515-PA"/>
    <property type="match status" value="1"/>
</dbReference>
<dbReference type="InterPro" id="IPR050888">
    <property type="entry name" value="ZnF_C2H2-type_TF"/>
</dbReference>
<dbReference type="Gene3D" id="3.40.1800.20">
    <property type="match status" value="1"/>
</dbReference>
<keyword evidence="6" id="KW-0539">Nucleus</keyword>
<keyword evidence="3" id="KW-0677">Repeat</keyword>
<feature type="compositionally biased region" description="Basic residues" evidence="9">
    <location>
        <begin position="734"/>
        <end position="744"/>
    </location>
</feature>
<evidence type="ECO:0000313" key="13">
    <source>
        <dbReference type="EnsemblMetazoa" id="ADAC001039-PA"/>
    </source>
</evidence>
<dbReference type="SUPFAM" id="SSF57716">
    <property type="entry name" value="Glucocorticoid receptor-like (DNA-binding domain)"/>
    <property type="match status" value="1"/>
</dbReference>
<name>W5JRX2_ANODA</name>
<feature type="binding site" evidence="8">
    <location>
        <position position="19"/>
    </location>
    <ligand>
        <name>Zn(2+)</name>
        <dbReference type="ChEBI" id="CHEBI:29105"/>
    </ligand>
</feature>
<gene>
    <name evidence="12" type="ORF">AND_001039</name>
</gene>
<feature type="domain" description="C2H2-type" evidence="10">
    <location>
        <begin position="614"/>
        <end position="642"/>
    </location>
</feature>
<dbReference type="Pfam" id="PF07776">
    <property type="entry name" value="zf-AD"/>
    <property type="match status" value="1"/>
</dbReference>
<dbReference type="AlphaFoldDB" id="W5JRX2"/>
<protein>
    <submittedName>
        <fullName evidence="12 13">Uncharacterized protein</fullName>
    </submittedName>
</protein>
<feature type="region of interest" description="Disordered" evidence="9">
    <location>
        <begin position="639"/>
        <end position="666"/>
    </location>
</feature>
<feature type="compositionally biased region" description="Basic residues" evidence="9">
    <location>
        <begin position="539"/>
        <end position="550"/>
    </location>
</feature>
<proteinExistence type="predicted"/>
<dbReference type="VEuPathDB" id="VectorBase:ADAC001039"/>